<dbReference type="PROSITE" id="PS51257">
    <property type="entry name" value="PROKAR_LIPOPROTEIN"/>
    <property type="match status" value="1"/>
</dbReference>
<reference evidence="2" key="1">
    <citation type="journal article" date="2020" name="mSystems">
        <title>Genome- and Community-Level Interaction Insights into Carbon Utilization and Element Cycling Functions of Hydrothermarchaeota in Hydrothermal Sediment.</title>
        <authorList>
            <person name="Zhou Z."/>
            <person name="Liu Y."/>
            <person name="Xu W."/>
            <person name="Pan J."/>
            <person name="Luo Z.H."/>
            <person name="Li M."/>
        </authorList>
    </citation>
    <scope>NUCLEOTIDE SEQUENCE [LARGE SCALE GENOMIC DNA]</scope>
    <source>
        <strain evidence="2">SpSt-1217</strain>
    </source>
</reference>
<name>A0A831PQI7_9BACT</name>
<protein>
    <submittedName>
        <fullName evidence="2">DUF1080 domain-containing protein</fullName>
    </submittedName>
</protein>
<evidence type="ECO:0000256" key="1">
    <source>
        <dbReference type="SAM" id="SignalP"/>
    </source>
</evidence>
<feature type="chain" id="PRO_5032276487" evidence="1">
    <location>
        <begin position="19"/>
        <end position="47"/>
    </location>
</feature>
<sequence>MKKSVTFFLLLAALFLGACQPKFETGQWVSIFDGETLNGWKKSAENP</sequence>
<evidence type="ECO:0000313" key="2">
    <source>
        <dbReference type="EMBL" id="HDR51728.1"/>
    </source>
</evidence>
<dbReference type="Proteomes" id="UP000886047">
    <property type="component" value="Unassembled WGS sequence"/>
</dbReference>
<dbReference type="AlphaFoldDB" id="A0A831PQI7"/>
<gene>
    <name evidence="2" type="ORF">ENN90_08965</name>
</gene>
<accession>A0A831PQI7</accession>
<organism evidence="2">
    <name type="scientific">Mariniphaga anaerophila</name>
    <dbReference type="NCBI Taxonomy" id="1484053"/>
    <lineage>
        <taxon>Bacteria</taxon>
        <taxon>Pseudomonadati</taxon>
        <taxon>Bacteroidota</taxon>
        <taxon>Bacteroidia</taxon>
        <taxon>Marinilabiliales</taxon>
        <taxon>Prolixibacteraceae</taxon>
        <taxon>Mariniphaga</taxon>
    </lineage>
</organism>
<feature type="signal peptide" evidence="1">
    <location>
        <begin position="1"/>
        <end position="18"/>
    </location>
</feature>
<dbReference type="EMBL" id="DSDK01000484">
    <property type="protein sequence ID" value="HDR51728.1"/>
    <property type="molecule type" value="Genomic_DNA"/>
</dbReference>
<feature type="non-terminal residue" evidence="2">
    <location>
        <position position="47"/>
    </location>
</feature>
<proteinExistence type="predicted"/>
<keyword evidence="1" id="KW-0732">Signal</keyword>
<comment type="caution">
    <text evidence="2">The sequence shown here is derived from an EMBL/GenBank/DDBJ whole genome shotgun (WGS) entry which is preliminary data.</text>
</comment>